<organism evidence="3 4">
    <name type="scientific">Aceticella autotrophica</name>
    <dbReference type="NCBI Taxonomy" id="2755338"/>
    <lineage>
        <taxon>Bacteria</taxon>
        <taxon>Bacillati</taxon>
        <taxon>Bacillota</taxon>
        <taxon>Clostridia</taxon>
        <taxon>Thermoanaerobacterales</taxon>
        <taxon>Thermoanaerobacteraceae</taxon>
        <taxon>Aceticella</taxon>
    </lineage>
</organism>
<evidence type="ECO:0000259" key="2">
    <source>
        <dbReference type="Pfam" id="PF00535"/>
    </source>
</evidence>
<evidence type="ECO:0000313" key="4">
    <source>
        <dbReference type="Proteomes" id="UP000671913"/>
    </source>
</evidence>
<evidence type="ECO:0000256" key="1">
    <source>
        <dbReference type="SAM" id="Phobius"/>
    </source>
</evidence>
<feature type="domain" description="Glycosyltransferase 2-like" evidence="2">
    <location>
        <begin position="13"/>
        <end position="175"/>
    </location>
</feature>
<gene>
    <name evidence="3" type="ORF">ACETAC_02390</name>
</gene>
<accession>A0A975AWN2</accession>
<sequence length="333" mass="37327">MEVKIKTDVKIAVVIPCYRVTKHILGVIEGIGSEVWRIYVVDDKCPEQSGNYVEANCRDLRVVILRHEINQGVGGAVMTAYQAAIADGAHVIVKLDGDGQMDPALIPTLVAPILNGEADYAKGNRFFDLERIRSMPTVRLFGNAVLSLMTKLSSGYWDLFDPTNGYTAIHADVAKNLPFSKISKRYFFETDMLFRLNILRAVVVDVPMNAKYGEEKSNLKISKIIGEFIVKHFRNFAKRIFYNYYLRDMSLASIELPIGIFLLIGGSVFGIYHWIKSMHEGVITPAGTVMLSVLPILIGLQLVLSFLAYDISSVPQRPIHKKIGNHKHKEVEN</sequence>
<keyword evidence="1" id="KW-0812">Transmembrane</keyword>
<evidence type="ECO:0000313" key="3">
    <source>
        <dbReference type="EMBL" id="QSZ27768.1"/>
    </source>
</evidence>
<protein>
    <submittedName>
        <fullName evidence="3">Glycosyltransferase family 2 protein</fullName>
    </submittedName>
</protein>
<dbReference type="Gene3D" id="3.90.550.10">
    <property type="entry name" value="Spore Coat Polysaccharide Biosynthesis Protein SpsA, Chain A"/>
    <property type="match status" value="1"/>
</dbReference>
<proteinExistence type="predicted"/>
<dbReference type="Proteomes" id="UP000671913">
    <property type="component" value="Chromosome"/>
</dbReference>
<keyword evidence="1" id="KW-1133">Transmembrane helix</keyword>
<dbReference type="KEGG" id="aaut:ACETAC_02390"/>
<dbReference type="SUPFAM" id="SSF53448">
    <property type="entry name" value="Nucleotide-diphospho-sugar transferases"/>
    <property type="match status" value="1"/>
</dbReference>
<dbReference type="Pfam" id="PF00535">
    <property type="entry name" value="Glycos_transf_2"/>
    <property type="match status" value="1"/>
</dbReference>
<dbReference type="InterPro" id="IPR029044">
    <property type="entry name" value="Nucleotide-diphossugar_trans"/>
</dbReference>
<dbReference type="PANTHER" id="PTHR48090:SF7">
    <property type="entry name" value="RFBJ PROTEIN"/>
    <property type="match status" value="1"/>
</dbReference>
<keyword evidence="4" id="KW-1185">Reference proteome</keyword>
<name>A0A975AWN2_9THEO</name>
<dbReference type="EMBL" id="CP060096">
    <property type="protein sequence ID" value="QSZ27768.1"/>
    <property type="molecule type" value="Genomic_DNA"/>
</dbReference>
<keyword evidence="1" id="KW-0472">Membrane</keyword>
<dbReference type="PANTHER" id="PTHR48090">
    <property type="entry name" value="UNDECAPRENYL-PHOSPHATE 4-DEOXY-4-FORMAMIDO-L-ARABINOSE TRANSFERASE-RELATED"/>
    <property type="match status" value="1"/>
</dbReference>
<dbReference type="RefSeq" id="WP_284680480.1">
    <property type="nucleotide sequence ID" value="NZ_CP060096.1"/>
</dbReference>
<reference evidence="3" key="1">
    <citation type="submission" date="2020-08" db="EMBL/GenBank/DDBJ databases">
        <title>Genomic insights into the carbon and energy metabolism of the first obligate autotrophic acetogenic bacterium Aceticella autotrophica gen. nov., sp. nov.</title>
        <authorList>
            <person name="Toshchakov S.V."/>
            <person name="Elcheninov A.G."/>
            <person name="Kublanov I.V."/>
            <person name="Frolov E.N."/>
            <person name="Lebedinsky A.V."/>
        </authorList>
    </citation>
    <scope>NUCLEOTIDE SEQUENCE</scope>
    <source>
        <strain evidence="3">3443-3Ac</strain>
    </source>
</reference>
<dbReference type="CDD" id="cd04179">
    <property type="entry name" value="DPM_DPG-synthase_like"/>
    <property type="match status" value="1"/>
</dbReference>
<dbReference type="AlphaFoldDB" id="A0A975AWN2"/>
<dbReference type="InterPro" id="IPR001173">
    <property type="entry name" value="Glyco_trans_2-like"/>
</dbReference>
<feature type="transmembrane region" description="Helical" evidence="1">
    <location>
        <begin position="256"/>
        <end position="275"/>
    </location>
</feature>
<dbReference type="InterPro" id="IPR050256">
    <property type="entry name" value="Glycosyltransferase_2"/>
</dbReference>
<feature type="transmembrane region" description="Helical" evidence="1">
    <location>
        <begin position="287"/>
        <end position="309"/>
    </location>
</feature>